<accession>A0ABN7HVJ1</accession>
<dbReference type="Proteomes" id="UP000656319">
    <property type="component" value="Unassembled WGS sequence"/>
</dbReference>
<evidence type="ECO:0000313" key="2">
    <source>
        <dbReference type="Proteomes" id="UP000656319"/>
    </source>
</evidence>
<gene>
    <name evidence="1" type="ORF">LMG27952_03148</name>
</gene>
<keyword evidence="2" id="KW-1185">Reference proteome</keyword>
<name>A0ABN7HVJ1_9BURK</name>
<evidence type="ECO:0008006" key="3">
    <source>
        <dbReference type="Google" id="ProtNLM"/>
    </source>
</evidence>
<evidence type="ECO:0000313" key="1">
    <source>
        <dbReference type="EMBL" id="CAD6536432.1"/>
    </source>
</evidence>
<dbReference type="InterPro" id="IPR010265">
    <property type="entry name" value="Phage_lambda_TipM"/>
</dbReference>
<dbReference type="EMBL" id="CAJHCQ010000007">
    <property type="protein sequence ID" value="CAD6536432.1"/>
    <property type="molecule type" value="Genomic_DNA"/>
</dbReference>
<proteinExistence type="predicted"/>
<reference evidence="1 2" key="1">
    <citation type="submission" date="2020-10" db="EMBL/GenBank/DDBJ databases">
        <authorList>
            <person name="Peeters C."/>
        </authorList>
    </citation>
    <scope>NUCLEOTIDE SEQUENCE [LARGE SCALE GENOMIC DNA]</scope>
    <source>
        <strain evidence="1 2">LMG 27952</strain>
    </source>
</reference>
<comment type="caution">
    <text evidence="1">The sequence shown here is derived from an EMBL/GenBank/DDBJ whole genome shotgun (WGS) entry which is preliminary data.</text>
</comment>
<dbReference type="Pfam" id="PF05939">
    <property type="entry name" value="Phage_min_tail"/>
    <property type="match status" value="1"/>
</dbReference>
<sequence length="113" mass="11908">MADTFGWVPTVASASGTATATVRKAQFGDGYSQRAADGLNNVASSFSLQFIGDAAKISSILAFLRAAAGSTSFNWTPPLWTAPALFTCETWSEPTKDGNVFTITATFEQTFAP</sequence>
<organism evidence="1 2">
    <name type="scientific">Paraburkholderia hiiakae</name>
    <dbReference type="NCBI Taxonomy" id="1081782"/>
    <lineage>
        <taxon>Bacteria</taxon>
        <taxon>Pseudomonadati</taxon>
        <taxon>Pseudomonadota</taxon>
        <taxon>Betaproteobacteria</taxon>
        <taxon>Burkholderiales</taxon>
        <taxon>Burkholderiaceae</taxon>
        <taxon>Paraburkholderia</taxon>
    </lineage>
</organism>
<dbReference type="RefSeq" id="WP_201696843.1">
    <property type="nucleotide sequence ID" value="NZ_CAJHCQ010000007.1"/>
</dbReference>
<protein>
    <recommendedName>
        <fullName evidence="3">Phage-related protein</fullName>
    </recommendedName>
</protein>